<feature type="compositionally biased region" description="Gly residues" evidence="14">
    <location>
        <begin position="326"/>
        <end position="346"/>
    </location>
</feature>
<evidence type="ECO:0000256" key="6">
    <source>
        <dbReference type="ARBA" id="ARBA00023015"/>
    </source>
</evidence>
<evidence type="ECO:0000256" key="1">
    <source>
        <dbReference type="ARBA" id="ARBA00004123"/>
    </source>
</evidence>
<dbReference type="PANTHER" id="PTHR45805:SF2">
    <property type="entry name" value="NUCLEAR HORMONE RECEPTOR HR3-RELATED"/>
    <property type="match status" value="1"/>
</dbReference>
<evidence type="ECO:0000256" key="2">
    <source>
        <dbReference type="ARBA" id="ARBA00008092"/>
    </source>
</evidence>
<proteinExistence type="inferred from homology"/>
<dbReference type="SMART" id="SM00430">
    <property type="entry name" value="HOLI"/>
    <property type="match status" value="1"/>
</dbReference>
<accession>A0A0L7QRB8</accession>
<evidence type="ECO:0000256" key="12">
    <source>
        <dbReference type="ARBA" id="ARBA00072676"/>
    </source>
</evidence>
<dbReference type="GO" id="GO:0008270">
    <property type="term" value="F:zinc ion binding"/>
    <property type="evidence" value="ECO:0007669"/>
    <property type="project" value="UniProtKB-KW"/>
</dbReference>
<dbReference type="SMART" id="SM00399">
    <property type="entry name" value="ZnF_C4"/>
    <property type="match status" value="1"/>
</dbReference>
<dbReference type="InterPro" id="IPR044101">
    <property type="entry name" value="NR_DBD_ROR"/>
</dbReference>
<dbReference type="GO" id="GO:0005634">
    <property type="term" value="C:nucleus"/>
    <property type="evidence" value="ECO:0007669"/>
    <property type="project" value="UniProtKB-SubCell"/>
</dbReference>
<evidence type="ECO:0000256" key="4">
    <source>
        <dbReference type="ARBA" id="ARBA00022771"/>
    </source>
</evidence>
<dbReference type="PRINTS" id="PR00546">
    <property type="entry name" value="THYROIDHORMR"/>
</dbReference>
<keyword evidence="5" id="KW-0862">Zinc</keyword>
<comment type="similarity">
    <text evidence="2">Belongs to the nuclear hormone receptor family. NR1 subfamily.</text>
</comment>
<dbReference type="Gene3D" id="2.160.10.10">
    <property type="entry name" value="Hexapeptide repeat proteins"/>
    <property type="match status" value="1"/>
</dbReference>
<dbReference type="SUPFAM" id="SSF48508">
    <property type="entry name" value="Nuclear receptor ligand-binding domain"/>
    <property type="match status" value="1"/>
</dbReference>
<dbReference type="InterPro" id="IPR013088">
    <property type="entry name" value="Znf_NHR/GATA"/>
</dbReference>
<dbReference type="Pfam" id="PF00104">
    <property type="entry name" value="Hormone_recep"/>
    <property type="match status" value="1"/>
</dbReference>
<dbReference type="InterPro" id="IPR011004">
    <property type="entry name" value="Trimer_LpxA-like_sf"/>
</dbReference>
<comment type="function">
    <text evidence="11">Putative receptor whose ligand is not yet known.</text>
</comment>
<reference evidence="17 18" key="1">
    <citation type="submission" date="2015-07" db="EMBL/GenBank/DDBJ databases">
        <title>The genome of Habropoda laboriosa.</title>
        <authorList>
            <person name="Pan H."/>
            <person name="Kapheim K."/>
        </authorList>
    </citation>
    <scope>NUCLEOTIDE SEQUENCE [LARGE SCALE GENOMIC DNA]</scope>
    <source>
        <strain evidence="17">0110345459</strain>
    </source>
</reference>
<dbReference type="OrthoDB" id="2355at2759"/>
<keyword evidence="3" id="KW-0479">Metal-binding</keyword>
<keyword evidence="8" id="KW-0804">Transcription</keyword>
<feature type="compositionally biased region" description="Basic and acidic residues" evidence="14">
    <location>
        <begin position="660"/>
        <end position="672"/>
    </location>
</feature>
<protein>
    <recommendedName>
        <fullName evidence="12">Probable nuclear hormone receptor HR3</fullName>
    </recommendedName>
    <alternativeName>
        <fullName evidence="13">Nuclear receptor subfamily 1 group F member 4</fullName>
    </alternativeName>
</protein>
<evidence type="ECO:0000259" key="16">
    <source>
        <dbReference type="PROSITE" id="PS51843"/>
    </source>
</evidence>
<dbReference type="CDD" id="cd04646">
    <property type="entry name" value="LbH_Dynactin_6"/>
    <property type="match status" value="1"/>
</dbReference>
<dbReference type="InterPro" id="IPR001728">
    <property type="entry name" value="ThyrH_rcpt"/>
</dbReference>
<evidence type="ECO:0000256" key="9">
    <source>
        <dbReference type="ARBA" id="ARBA00023170"/>
    </source>
</evidence>
<evidence type="ECO:0000256" key="3">
    <source>
        <dbReference type="ARBA" id="ARBA00022723"/>
    </source>
</evidence>
<keyword evidence="7" id="KW-0238">DNA-binding</keyword>
<dbReference type="GO" id="GO:0000978">
    <property type="term" value="F:RNA polymerase II cis-regulatory region sequence-specific DNA binding"/>
    <property type="evidence" value="ECO:0007669"/>
    <property type="project" value="TreeGrafter"/>
</dbReference>
<dbReference type="PRINTS" id="PR00398">
    <property type="entry name" value="STRDHORMONER"/>
</dbReference>
<feature type="domain" description="Nuclear receptor" evidence="15">
    <location>
        <begin position="58"/>
        <end position="133"/>
    </location>
</feature>
<feature type="compositionally biased region" description="Low complexity" evidence="14">
    <location>
        <begin position="313"/>
        <end position="325"/>
    </location>
</feature>
<keyword evidence="6" id="KW-0805">Transcription regulation</keyword>
<feature type="domain" description="NR LBD" evidence="16">
    <location>
        <begin position="431"/>
        <end position="676"/>
    </location>
</feature>
<keyword evidence="4" id="KW-0863">Zinc-finger</keyword>
<evidence type="ECO:0000256" key="10">
    <source>
        <dbReference type="ARBA" id="ARBA00023242"/>
    </source>
</evidence>
<evidence type="ECO:0000256" key="7">
    <source>
        <dbReference type="ARBA" id="ARBA00023125"/>
    </source>
</evidence>
<dbReference type="PROSITE" id="PS51030">
    <property type="entry name" value="NUCLEAR_REC_DBD_2"/>
    <property type="match status" value="1"/>
</dbReference>
<sequence length="868" mass="92401">MEGSLSTFGGPSWGADSTSPQPPETTRARVPVQTPSPENTLLDDRRLQVNSIRAQIEIIPCKVCGDKSSGVHYGVITCEGCKGFFRRSQSSVVNYQCPRNKNCVVDRVNRNRCQYCRLQKCLRLGMSRDETFDFYYLPVREWEEEVDKQMECTIVVSRASRHNGITTNHERRYEKGISLYAYGGSEYASPGPGTGGSGYYNHQAMTNYELSADYVDSTTTYDPRPTQVADTVAPDTPSAVTATGVLPSVVTTGPGTGGSGYYNHQAMTNYELSADYVDSTTTYDPRPTQVADTVAPDTPSAVTATGVLPSVVTTGKSLSASTTGSSTGGSGGGGGGGGGSGGGGGGGGGNGGGSGGGGSGGGGSGGGGGAGSLSGGGIVAVKQETTVELASLGHGSYTMVDSTTFLSGQQQRVSNPSEDDEVPSLPNPAQISELLSKTIADAHARTCLLSTEQIQESFRKPHDLSRLMYYKNMAHEQLWLECAQKLTTVIQQIIEFAKMVPGFMKLSQDDQIVLLKAGSFELAVLRMSRYLDLQQNCVLYGDTMLPQDAFYTTDTAEMKLVSCVFELARSIAELKLTETELALYSAAVLLSPDRPGLKGLAEITRLSQAVIRALRSELDRNHVSPIKGDVTVCDAILAKIPQLPAPRVPGPPQRAFQRRQLNDRRGAGRPDADEQSGTRVAPGLALSSLKIVAGALVCQESILKGDITIGPKTVVHPRASIIAEAGPIIIGEGNIIEEMAVIANRLPPGAPEPTTIPVQIVGSYNVFETDCTCEAFKVGDNNILESKAFVGREIELTNGCVIGASCSLTQPDTIPENTIVYGSQYQRREMYDKPYAPISQLEFLLKVLPNYHLIHKANIKPSISEGGL</sequence>
<dbReference type="SUPFAM" id="SSF57716">
    <property type="entry name" value="Glucocorticoid receptor-like (DNA-binding domain)"/>
    <property type="match status" value="1"/>
</dbReference>
<evidence type="ECO:0000256" key="11">
    <source>
        <dbReference type="ARBA" id="ARBA00055215"/>
    </source>
</evidence>
<comment type="subcellular location">
    <subcellularLocation>
        <location evidence="1">Nucleus</location>
    </subcellularLocation>
</comment>
<dbReference type="InterPro" id="IPR000536">
    <property type="entry name" value="Nucl_hrmn_rcpt_lig-bd"/>
</dbReference>
<keyword evidence="9 17" id="KW-0675">Receptor</keyword>
<evidence type="ECO:0000256" key="13">
    <source>
        <dbReference type="ARBA" id="ARBA00077334"/>
    </source>
</evidence>
<keyword evidence="18" id="KW-1185">Reference proteome</keyword>
<dbReference type="SUPFAM" id="SSF51161">
    <property type="entry name" value="Trimeric LpxA-like enzymes"/>
    <property type="match status" value="1"/>
</dbReference>
<dbReference type="STRING" id="597456.A0A0L7QRB8"/>
<dbReference type="AlphaFoldDB" id="A0A0L7QRB8"/>
<dbReference type="PROSITE" id="PS00031">
    <property type="entry name" value="NUCLEAR_REC_DBD_1"/>
    <property type="match status" value="1"/>
</dbReference>
<name>A0A0L7QRB8_9HYME</name>
<dbReference type="InterPro" id="IPR001628">
    <property type="entry name" value="Znf_hrmn_rcpt"/>
</dbReference>
<evidence type="ECO:0000259" key="15">
    <source>
        <dbReference type="PROSITE" id="PS51030"/>
    </source>
</evidence>
<evidence type="ECO:0000313" key="17">
    <source>
        <dbReference type="EMBL" id="KOC61167.1"/>
    </source>
</evidence>
<dbReference type="Gene3D" id="3.30.50.10">
    <property type="entry name" value="Erythroid Transcription Factor GATA-1, subunit A"/>
    <property type="match status" value="1"/>
</dbReference>
<dbReference type="Gene3D" id="1.10.565.10">
    <property type="entry name" value="Retinoid X Receptor"/>
    <property type="match status" value="1"/>
</dbReference>
<dbReference type="GO" id="GO:0004879">
    <property type="term" value="F:nuclear receptor activity"/>
    <property type="evidence" value="ECO:0007669"/>
    <property type="project" value="InterPro"/>
</dbReference>
<evidence type="ECO:0000313" key="18">
    <source>
        <dbReference type="Proteomes" id="UP000053825"/>
    </source>
</evidence>
<organism evidence="17 18">
    <name type="scientific">Habropoda laboriosa</name>
    <dbReference type="NCBI Taxonomy" id="597456"/>
    <lineage>
        <taxon>Eukaryota</taxon>
        <taxon>Metazoa</taxon>
        <taxon>Ecdysozoa</taxon>
        <taxon>Arthropoda</taxon>
        <taxon>Hexapoda</taxon>
        <taxon>Insecta</taxon>
        <taxon>Pterygota</taxon>
        <taxon>Neoptera</taxon>
        <taxon>Endopterygota</taxon>
        <taxon>Hymenoptera</taxon>
        <taxon>Apocrita</taxon>
        <taxon>Aculeata</taxon>
        <taxon>Apoidea</taxon>
        <taxon>Anthophila</taxon>
        <taxon>Apidae</taxon>
        <taxon>Habropoda</taxon>
    </lineage>
</organism>
<dbReference type="PRINTS" id="PR00047">
    <property type="entry name" value="STROIDFINGER"/>
</dbReference>
<gene>
    <name evidence="17" type="ORF">WH47_06601</name>
</gene>
<evidence type="ECO:0000256" key="8">
    <source>
        <dbReference type="ARBA" id="ARBA00023163"/>
    </source>
</evidence>
<feature type="region of interest" description="Disordered" evidence="14">
    <location>
        <begin position="278"/>
        <end position="346"/>
    </location>
</feature>
<dbReference type="Pfam" id="PF00105">
    <property type="entry name" value="zf-C4"/>
    <property type="match status" value="1"/>
</dbReference>
<dbReference type="InterPro" id="IPR001723">
    <property type="entry name" value="Nuclear_hrmn_rcpt"/>
</dbReference>
<feature type="region of interest" description="Disordered" evidence="14">
    <location>
        <begin position="659"/>
        <end position="679"/>
    </location>
</feature>
<feature type="region of interest" description="Disordered" evidence="14">
    <location>
        <begin position="1"/>
        <end position="40"/>
    </location>
</feature>
<evidence type="ECO:0000256" key="5">
    <source>
        <dbReference type="ARBA" id="ARBA00022833"/>
    </source>
</evidence>
<feature type="compositionally biased region" description="Polar residues" evidence="14">
    <location>
        <begin position="1"/>
        <end position="19"/>
    </location>
</feature>
<dbReference type="Proteomes" id="UP000053825">
    <property type="component" value="Unassembled WGS sequence"/>
</dbReference>
<dbReference type="PROSITE" id="PS51843">
    <property type="entry name" value="NR_LBD"/>
    <property type="match status" value="1"/>
</dbReference>
<dbReference type="EMBL" id="KQ414782">
    <property type="protein sequence ID" value="KOC61167.1"/>
    <property type="molecule type" value="Genomic_DNA"/>
</dbReference>
<feature type="region of interest" description="Disordered" evidence="14">
    <location>
        <begin position="408"/>
        <end position="427"/>
    </location>
</feature>
<evidence type="ECO:0000256" key="14">
    <source>
        <dbReference type="SAM" id="MobiDB-lite"/>
    </source>
</evidence>
<dbReference type="FunFam" id="3.30.50.10:FF:000003">
    <property type="entry name" value="Nuclear orphan receptor ROR-beta"/>
    <property type="match status" value="1"/>
</dbReference>
<dbReference type="CDD" id="cd06968">
    <property type="entry name" value="NR_DBD_ROR"/>
    <property type="match status" value="1"/>
</dbReference>
<dbReference type="InterPro" id="IPR035500">
    <property type="entry name" value="NHR-like_dom_sf"/>
</dbReference>
<keyword evidence="10" id="KW-0539">Nucleus</keyword>
<dbReference type="PANTHER" id="PTHR45805">
    <property type="entry name" value="NUCLEAR HORMONE RECEPTOR HR3-RELATED"/>
    <property type="match status" value="1"/>
</dbReference>